<sequence length="83" mass="8977">MSLRDAQSVDTLNDLGAGVQRTEVNQRPAAVSKNAEFRSCTVAMKLDDVSRVDVSVPRTEEDDACEIAEVIAGLVEPHLPEIP</sequence>
<dbReference type="KEGG" id="svi:Svir_05170"/>
<accession>C7MUM8</accession>
<dbReference type="Proteomes" id="UP000000841">
    <property type="component" value="Chromosome"/>
</dbReference>
<reference evidence="1 2" key="1">
    <citation type="journal article" date="2009" name="Stand. Genomic Sci.">
        <title>Complete genome sequence of Saccharomonospora viridis type strain (P101).</title>
        <authorList>
            <person name="Pati A."/>
            <person name="Sikorski J."/>
            <person name="Nolan M."/>
            <person name="Lapidus A."/>
            <person name="Copeland A."/>
            <person name="Glavina Del Rio T."/>
            <person name="Lucas S."/>
            <person name="Chen F."/>
            <person name="Tice H."/>
            <person name="Pitluck S."/>
            <person name="Cheng J.F."/>
            <person name="Chertkov O."/>
            <person name="Brettin T."/>
            <person name="Han C."/>
            <person name="Detter J.C."/>
            <person name="Kuske C."/>
            <person name="Bruce D."/>
            <person name="Goodwin L."/>
            <person name="Chain P."/>
            <person name="D'haeseleer P."/>
            <person name="Chen A."/>
            <person name="Palaniappan K."/>
            <person name="Ivanova N."/>
            <person name="Mavromatis K."/>
            <person name="Mikhailova N."/>
            <person name="Rohde M."/>
            <person name="Tindall B.J."/>
            <person name="Goker M."/>
            <person name="Bristow J."/>
            <person name="Eisen J.A."/>
            <person name="Markowitz V."/>
            <person name="Hugenholtz P."/>
            <person name="Kyrpides N.C."/>
            <person name="Klenk H.P."/>
        </authorList>
    </citation>
    <scope>NUCLEOTIDE SEQUENCE [LARGE SCALE GENOMIC DNA]</scope>
    <source>
        <strain evidence="2">ATCC 15386 / DSM 43017 / JCM 3036 / NBRC 12207 / P101</strain>
    </source>
</reference>
<protein>
    <submittedName>
        <fullName evidence="1">Uncharacterized protein</fullName>
    </submittedName>
</protein>
<gene>
    <name evidence="1" type="ordered locus">Svir_05170</name>
</gene>
<evidence type="ECO:0000313" key="1">
    <source>
        <dbReference type="EMBL" id="ACU95591.1"/>
    </source>
</evidence>
<proteinExistence type="predicted"/>
<keyword evidence="2" id="KW-1185">Reference proteome</keyword>
<dbReference type="AlphaFoldDB" id="C7MUM8"/>
<name>C7MUM8_SACVD</name>
<dbReference type="EMBL" id="CP001683">
    <property type="protein sequence ID" value="ACU95591.1"/>
    <property type="molecule type" value="Genomic_DNA"/>
</dbReference>
<evidence type="ECO:0000313" key="2">
    <source>
        <dbReference type="Proteomes" id="UP000000841"/>
    </source>
</evidence>
<dbReference type="HOGENOM" id="CLU_121935_2_0_11"/>
<organism evidence="1 2">
    <name type="scientific">Saccharomonospora viridis (strain ATCC 15386 / DSM 43017 / JCM 3036 / CCUG 5913 / NBRC 12207 / NCIMB 9602 / P101)</name>
    <name type="common">Thermoactinomyces viridis</name>
    <dbReference type="NCBI Taxonomy" id="471857"/>
    <lineage>
        <taxon>Bacteria</taxon>
        <taxon>Bacillati</taxon>
        <taxon>Actinomycetota</taxon>
        <taxon>Actinomycetes</taxon>
        <taxon>Pseudonocardiales</taxon>
        <taxon>Pseudonocardiaceae</taxon>
        <taxon>Saccharomonospora</taxon>
    </lineage>
</organism>